<dbReference type="OMA" id="STNCWLQ"/>
<dbReference type="Proteomes" id="UP000054516">
    <property type="component" value="Unassembled WGS sequence"/>
</dbReference>
<organism evidence="6">
    <name type="scientific">Rosellinia necatrix</name>
    <name type="common">White root-rot fungus</name>
    <dbReference type="NCBI Taxonomy" id="77044"/>
    <lineage>
        <taxon>Eukaryota</taxon>
        <taxon>Fungi</taxon>
        <taxon>Dikarya</taxon>
        <taxon>Ascomycota</taxon>
        <taxon>Pezizomycotina</taxon>
        <taxon>Sordariomycetes</taxon>
        <taxon>Xylariomycetidae</taxon>
        <taxon>Xylariales</taxon>
        <taxon>Xylariaceae</taxon>
        <taxon>Rosellinia</taxon>
    </lineage>
</organism>
<dbReference type="STRING" id="77044.A0A1S7UV04"/>
<dbReference type="PANTHER" id="PTHR42973">
    <property type="entry name" value="BINDING OXIDOREDUCTASE, PUTATIVE (AFU_ORTHOLOGUE AFUA_1G17690)-RELATED"/>
    <property type="match status" value="1"/>
</dbReference>
<evidence type="ECO:0000259" key="5">
    <source>
        <dbReference type="PROSITE" id="PS51387"/>
    </source>
</evidence>
<evidence type="ECO:0000256" key="2">
    <source>
        <dbReference type="ARBA" id="ARBA00022630"/>
    </source>
</evidence>
<protein>
    <submittedName>
        <fullName evidence="6">Putative fad linked oxidase-like protein</fullName>
    </submittedName>
</protein>
<keyword evidence="7" id="KW-1185">Reference proteome</keyword>
<dbReference type="InterPro" id="IPR016166">
    <property type="entry name" value="FAD-bd_PCMH"/>
</dbReference>
<keyword evidence="3" id="KW-0274">FAD</keyword>
<dbReference type="InterPro" id="IPR050416">
    <property type="entry name" value="FAD-linked_Oxidoreductase"/>
</dbReference>
<name>A0A1S7UV04_ROSNE</name>
<dbReference type="PROSITE" id="PS51387">
    <property type="entry name" value="FAD_PCMH"/>
    <property type="match status" value="1"/>
</dbReference>
<dbReference type="GO" id="GO:0016491">
    <property type="term" value="F:oxidoreductase activity"/>
    <property type="evidence" value="ECO:0007669"/>
    <property type="project" value="UniProtKB-KW"/>
</dbReference>
<feature type="domain" description="FAD-binding PCMH-type" evidence="5">
    <location>
        <begin position="93"/>
        <end position="265"/>
    </location>
</feature>
<comment type="similarity">
    <text evidence="1">Belongs to the oxygen-dependent FAD-linked oxidoreductase family.</text>
</comment>
<dbReference type="InterPro" id="IPR036318">
    <property type="entry name" value="FAD-bd_PCMH-like_sf"/>
</dbReference>
<accession>A0A1S7UV04</accession>
<dbReference type="Pfam" id="PF01565">
    <property type="entry name" value="FAD_binding_4"/>
    <property type="match status" value="1"/>
</dbReference>
<dbReference type="InterPro" id="IPR016169">
    <property type="entry name" value="FAD-bd_PCMH_sub2"/>
</dbReference>
<sequence length="524" mass="56763">MKPINSLIVPTCIVTASAAGAGTNTADLESLGRALGLPEITIQDLGGQYARANTSAGVLDVACLTAKYALGPDEVETAPINHTIVEINWSEACWDEPHCVIQPSTADDVSKSLRIIDFFGVKFSVRSGGHSPNPGWSSINHQGILLDLGLLNSISLSSDSSFASVGPGARWNDVYQTLGEQEAVVVGGRVPSVGVGGLILGGGFFFFSNQFGLAADNVRNFEVVLSDGTIVNANVTSHSDLFWALKGGGPNFGIVTRYDLYTVPSYDVWAQESLYSIDQAYDIIEAFDEWQKNGAADAKSFVTIILALDYAIVALMYSEPSPQAPGVFAPLLNLVPLQTIVPSSNLTFSMVAQLLSEAFPNTPGRHDYRGCTTRIDTQLNKDVYAAWREKALAVHEATGANQTFAIQHVGANMARQSTLKGGNPLNLPSGDMQWWTTLIDWEREEDDDLVRSVSIETTALYEKLGKERGLGLPFIFMNDASQDQNPLASYGSESIYRLKEISQIYDKKQVFQKLQSDGFLLSKI</sequence>
<reference evidence="6" key="1">
    <citation type="submission" date="2016-03" db="EMBL/GenBank/DDBJ databases">
        <title>Draft genome sequence of Rosellinia necatrix.</title>
        <authorList>
            <person name="Kanematsu S."/>
        </authorList>
    </citation>
    <scope>NUCLEOTIDE SEQUENCE [LARGE SCALE GENOMIC DNA]</scope>
    <source>
        <strain evidence="6">W97</strain>
    </source>
</reference>
<keyword evidence="4" id="KW-0560">Oxidoreductase</keyword>
<proteinExistence type="inferred from homology"/>
<dbReference type="GO" id="GO:0071949">
    <property type="term" value="F:FAD binding"/>
    <property type="evidence" value="ECO:0007669"/>
    <property type="project" value="InterPro"/>
</dbReference>
<dbReference type="AlphaFoldDB" id="A0A1S7UV04"/>
<gene>
    <name evidence="6" type="ORF">SAMD00023353_2201330</name>
</gene>
<keyword evidence="2" id="KW-0285">Flavoprotein</keyword>
<dbReference type="EMBL" id="DF977467">
    <property type="protein sequence ID" value="GAP85194.1"/>
    <property type="molecule type" value="Genomic_DNA"/>
</dbReference>
<dbReference type="Gene3D" id="3.30.465.10">
    <property type="match status" value="1"/>
</dbReference>
<evidence type="ECO:0000256" key="3">
    <source>
        <dbReference type="ARBA" id="ARBA00022827"/>
    </source>
</evidence>
<evidence type="ECO:0000256" key="4">
    <source>
        <dbReference type="ARBA" id="ARBA00023002"/>
    </source>
</evidence>
<dbReference type="PANTHER" id="PTHR42973:SF54">
    <property type="entry name" value="FAD-BINDING PCMH-TYPE DOMAIN-CONTAINING PROTEIN"/>
    <property type="match status" value="1"/>
</dbReference>
<evidence type="ECO:0000256" key="1">
    <source>
        <dbReference type="ARBA" id="ARBA00005466"/>
    </source>
</evidence>
<dbReference type="InterPro" id="IPR006094">
    <property type="entry name" value="Oxid_FAD_bind_N"/>
</dbReference>
<dbReference type="OrthoDB" id="2151789at2759"/>
<evidence type="ECO:0000313" key="6">
    <source>
        <dbReference type="EMBL" id="GAP85194.1"/>
    </source>
</evidence>
<dbReference type="SUPFAM" id="SSF56176">
    <property type="entry name" value="FAD-binding/transporter-associated domain-like"/>
    <property type="match status" value="1"/>
</dbReference>
<evidence type="ECO:0000313" key="7">
    <source>
        <dbReference type="Proteomes" id="UP000054516"/>
    </source>
</evidence>